<feature type="compositionally biased region" description="Low complexity" evidence="1">
    <location>
        <begin position="313"/>
        <end position="323"/>
    </location>
</feature>
<dbReference type="InterPro" id="IPR011333">
    <property type="entry name" value="SKP1/BTB/POZ_sf"/>
</dbReference>
<dbReference type="EMBL" id="VXIT01000005">
    <property type="protein sequence ID" value="KAA6412909.1"/>
    <property type="molecule type" value="Genomic_DNA"/>
</dbReference>
<dbReference type="OrthoDB" id="6359816at2759"/>
<organism evidence="3 4">
    <name type="scientific">Lasallia pustulata</name>
    <dbReference type="NCBI Taxonomy" id="136370"/>
    <lineage>
        <taxon>Eukaryota</taxon>
        <taxon>Fungi</taxon>
        <taxon>Dikarya</taxon>
        <taxon>Ascomycota</taxon>
        <taxon>Pezizomycotina</taxon>
        <taxon>Lecanoromycetes</taxon>
        <taxon>OSLEUM clade</taxon>
        <taxon>Umbilicariomycetidae</taxon>
        <taxon>Umbilicariales</taxon>
        <taxon>Umbilicariaceae</taxon>
        <taxon>Lasallia</taxon>
    </lineage>
</organism>
<protein>
    <recommendedName>
        <fullName evidence="2">BTB domain-containing protein</fullName>
    </recommendedName>
</protein>
<accession>A0A5M8PV45</accession>
<comment type="caution">
    <text evidence="3">The sequence shown here is derived from an EMBL/GenBank/DDBJ whole genome shotgun (WGS) entry which is preliminary data.</text>
</comment>
<dbReference type="InterPro" id="IPR000210">
    <property type="entry name" value="BTB/POZ_dom"/>
</dbReference>
<feature type="region of interest" description="Disordered" evidence="1">
    <location>
        <begin position="311"/>
        <end position="344"/>
    </location>
</feature>
<proteinExistence type="predicted"/>
<evidence type="ECO:0000313" key="4">
    <source>
        <dbReference type="Proteomes" id="UP000324767"/>
    </source>
</evidence>
<dbReference type="Pfam" id="PF00651">
    <property type="entry name" value="BTB"/>
    <property type="match status" value="1"/>
</dbReference>
<dbReference type="PROSITE" id="PS50097">
    <property type="entry name" value="BTB"/>
    <property type="match status" value="1"/>
</dbReference>
<evidence type="ECO:0000259" key="2">
    <source>
        <dbReference type="PROSITE" id="PS50097"/>
    </source>
</evidence>
<feature type="domain" description="BTB" evidence="2">
    <location>
        <begin position="97"/>
        <end position="165"/>
    </location>
</feature>
<dbReference type="Gene3D" id="3.30.710.10">
    <property type="entry name" value="Potassium Channel Kv1.1, Chain A"/>
    <property type="match status" value="1"/>
</dbReference>
<reference evidence="3 4" key="1">
    <citation type="submission" date="2019-09" db="EMBL/GenBank/DDBJ databases">
        <title>The hologenome of the rock-dwelling lichen Lasallia pustulata.</title>
        <authorList>
            <person name="Greshake Tzovaras B."/>
            <person name="Segers F."/>
            <person name="Bicker A."/>
            <person name="Dal Grande F."/>
            <person name="Otte J."/>
            <person name="Hankeln T."/>
            <person name="Schmitt I."/>
            <person name="Ebersberger I."/>
        </authorList>
    </citation>
    <scope>NUCLEOTIDE SEQUENCE [LARGE SCALE GENOMIC DNA]</scope>
    <source>
        <strain evidence="3">A1-1</strain>
    </source>
</reference>
<dbReference type="PANTHER" id="PTHR47843">
    <property type="entry name" value="BTB DOMAIN-CONTAINING PROTEIN-RELATED"/>
    <property type="match status" value="1"/>
</dbReference>
<evidence type="ECO:0000256" key="1">
    <source>
        <dbReference type="SAM" id="MobiDB-lite"/>
    </source>
</evidence>
<gene>
    <name evidence="3" type="ORF">FRX48_03902</name>
</gene>
<dbReference type="AlphaFoldDB" id="A0A5M8PV45"/>
<evidence type="ECO:0000313" key="3">
    <source>
        <dbReference type="EMBL" id="KAA6412909.1"/>
    </source>
</evidence>
<dbReference type="SUPFAM" id="SSF54695">
    <property type="entry name" value="POZ domain"/>
    <property type="match status" value="1"/>
</dbReference>
<dbReference type="Proteomes" id="UP000324767">
    <property type="component" value="Unassembled WGS sequence"/>
</dbReference>
<dbReference type="CDD" id="cd18186">
    <property type="entry name" value="BTB_POZ_ZBTB_KLHL-like"/>
    <property type="match status" value="1"/>
</dbReference>
<name>A0A5M8PV45_9LECA</name>
<sequence length="389" mass="43243">MYMAKKSRVILRDSGRFTVVSDLTIDCDDAAAKSDGDLGECGDEPITVQPEESVVVDPSLDLGEDLPQDIPEISEPSTVITTPEAVDGLTSSLYKSSIFSVTVGPLKDLFSVHQAILSASPILKEKCTHRVNVYSSTCLELLDVDPESFALLLDFLYTGDFSPTPDWLSKDVIDIRTLELEDESSIRYCKEGRLYCLALDYQLYQLQDLVIQKMQIDSPIPFRNFLKIAEETYEKLEEGQGVSFREQFKSQATREFKDNRDAMGQNWIAAAVMRGGHLAADLFASLASNNKHTPSTEVREGIPKLETAEPAIDSSSLQVNSSDSQKDLSLGNSRKTKIKDEKKSDKTFAISEEVPCDSQPSLYPEELVSCDAIIKETKHDYRCRNCGYG</sequence>